<comment type="caution">
    <text evidence="7">The sequence shown here is derived from an EMBL/GenBank/DDBJ whole genome shotgun (WGS) entry which is preliminary data.</text>
</comment>
<evidence type="ECO:0000256" key="2">
    <source>
        <dbReference type="ARBA" id="ARBA00022737"/>
    </source>
</evidence>
<feature type="compositionally biased region" description="Gly residues" evidence="4">
    <location>
        <begin position="38"/>
        <end position="80"/>
    </location>
</feature>
<dbReference type="InterPro" id="IPR011936">
    <property type="entry name" value="Myxo_disulph_rpt"/>
</dbReference>
<accession>A0ABT5F1X8</accession>
<evidence type="ECO:0000313" key="8">
    <source>
        <dbReference type="Proteomes" id="UP001221411"/>
    </source>
</evidence>
<dbReference type="InterPro" id="IPR043543">
    <property type="entry name" value="PAPPA/PAPPA2"/>
</dbReference>
<dbReference type="PROSITE" id="PS51257">
    <property type="entry name" value="PROKAR_LIPOPROTEIN"/>
    <property type="match status" value="1"/>
</dbReference>
<dbReference type="NCBIfam" id="NF038127">
    <property type="entry name" value="FDP_fam"/>
    <property type="match status" value="4"/>
</dbReference>
<evidence type="ECO:0000256" key="3">
    <source>
        <dbReference type="ARBA" id="ARBA00023157"/>
    </source>
</evidence>
<dbReference type="Pfam" id="PF13948">
    <property type="entry name" value="DUF4215"/>
    <property type="match status" value="5"/>
</dbReference>
<evidence type="ECO:0000256" key="5">
    <source>
        <dbReference type="SAM" id="SignalP"/>
    </source>
</evidence>
<dbReference type="PANTHER" id="PTHR46130">
    <property type="entry name" value="LAMGL DOMAIN-CONTAINING PROTEIN"/>
    <property type="match status" value="1"/>
</dbReference>
<feature type="domain" description="Peptidase C-terminal archaeal/bacterial" evidence="6">
    <location>
        <begin position="649"/>
        <end position="729"/>
    </location>
</feature>
<name>A0ABT5F1X8_9BACT</name>
<feature type="signal peptide" evidence="5">
    <location>
        <begin position="1"/>
        <end position="23"/>
    </location>
</feature>
<dbReference type="RefSeq" id="WP_271926889.1">
    <property type="nucleotide sequence ID" value="NZ_JAQNDO010000001.1"/>
</dbReference>
<evidence type="ECO:0000259" key="6">
    <source>
        <dbReference type="Pfam" id="PF04151"/>
    </source>
</evidence>
<dbReference type="SUPFAM" id="SSF89260">
    <property type="entry name" value="Collagen-binding domain"/>
    <property type="match status" value="5"/>
</dbReference>
<proteinExistence type="predicted"/>
<organism evidence="7 8">
    <name type="scientific">Polyangium mundeleinium</name>
    <dbReference type="NCBI Taxonomy" id="2995306"/>
    <lineage>
        <taxon>Bacteria</taxon>
        <taxon>Pseudomonadati</taxon>
        <taxon>Myxococcota</taxon>
        <taxon>Polyangia</taxon>
        <taxon>Polyangiales</taxon>
        <taxon>Polyangiaceae</taxon>
        <taxon>Polyangium</taxon>
    </lineage>
</organism>
<dbReference type="Pfam" id="PF04151">
    <property type="entry name" value="PPC"/>
    <property type="match status" value="2"/>
</dbReference>
<evidence type="ECO:0000313" key="7">
    <source>
        <dbReference type="EMBL" id="MDC0748100.1"/>
    </source>
</evidence>
<dbReference type="EMBL" id="JAQNDO010000001">
    <property type="protein sequence ID" value="MDC0748100.1"/>
    <property type="molecule type" value="Genomic_DNA"/>
</dbReference>
<sequence>MTRLTRHFGMALVLGLGSFGSMGCELIAAVDRSQIPQGEGGSGGQGGQGGGPGGMGGEGGVGGQGGVGGEGGQGGGGMGGGGMGGGGMGGMGGQGGGGMGGMGGQGGMGGSMDVCGDGALTGAETCDDGNTLANDGCDATCAQEAGWTCTGAPSACVSECGDGIVVGTEACDDANATDMDGCSACVVENGWTCTGQPSACNTTCGDGILAGTEACDDGNTKDLDGCSSTCVVDTFPETEPNNSTATANGPFSAPVLVSGSINPGSDADWYQITVPATADLHVETYDANGPTSCLNIDTLVTLYASDGTTVIASDDDGGTNACSRLDGTTNAALRHVPAGTYYVKVEEAGNDKVIPGYKLVVTYDALCGDGTVSGSEECDGGAGCAATCDRVPVCGDGFVDAPETCDDGNTMDGDTCSATCETSILMETEPNNTSAQALDGFAPPVLYQGAIIPATDVDFYAIKLDQTSDLTVESFDVNGPGSCVGVDTLLRLYATDGTTVLLERDLGGLGACGKIDSKKPGDAAARHLPAGTYFVSVEDYLNNTEIPGYRLLITLDATCGNGKVEGAEECDGGAGCSAICERIAVCGDGKIDAPETCDDGNTTAGDGCDASCLKESTPETEPNNDAATANGPFTPYAIVSGAINPGSDIDFHSFTLSAYSDVRLETSDANGPGSCALPLDTVITLYGPDGTTELANADDGGVNICSRISGKTHAGARRLAPGTYFVKVEDFENDTVIPGYLLEMAVESVCGNGVVEGSEECDGGAGCEANCDRVPTCGDGHLDGTEACDDGNLMDGDGCSATCALEVLGEVEPNNSTAQADFFLLLTGSANVVGSIAAAGDVDLFRIDLASDAALVLETLNDTGIGCGFTSTLNLYDAAGLLLETDNVSGEGSCSALTMNLAAGTYYVGVEETNKDGTIASYLLRAKVLADNGPENEPNNQQADATGMTGWDSVITGLHMAFDDDDYFEITVPAGKSLRAEIIEGTAAESCANGADPIDSYLTLFDATGLELGADDDGGRGYCSAIDGLGATPPHAFAKNLAGGTYYLLVQTSPFSATPGNPIAVFDYKLAITIR</sequence>
<dbReference type="InterPro" id="IPR007280">
    <property type="entry name" value="Peptidase_C_arc/bac"/>
</dbReference>
<keyword evidence="3" id="KW-1015">Disulfide bond</keyword>
<protein>
    <submittedName>
        <fullName evidence="7">DVUA0089 family protein</fullName>
    </submittedName>
</protein>
<feature type="region of interest" description="Disordered" evidence="4">
    <location>
        <begin position="35"/>
        <end position="80"/>
    </location>
</feature>
<keyword evidence="8" id="KW-1185">Reference proteome</keyword>
<dbReference type="PANTHER" id="PTHR46130:SF1">
    <property type="entry name" value="PAPPALYSIN-2"/>
    <property type="match status" value="1"/>
</dbReference>
<reference evidence="7 8" key="1">
    <citation type="submission" date="2022-11" db="EMBL/GenBank/DDBJ databases">
        <title>Minimal conservation of predation-associated metabolite biosynthetic gene clusters underscores biosynthetic potential of Myxococcota including descriptions for ten novel species: Archangium lansinium sp. nov., Myxococcus landrumus sp. nov., Nannocystis bai.</title>
        <authorList>
            <person name="Ahearne A."/>
            <person name="Stevens C."/>
            <person name="Dowd S."/>
        </authorList>
    </citation>
    <scope>NUCLEOTIDE SEQUENCE [LARGE SCALE GENOMIC DNA]</scope>
    <source>
        <strain evidence="7 8">RJM3</strain>
    </source>
</reference>
<feature type="chain" id="PRO_5046862326" evidence="5">
    <location>
        <begin position="24"/>
        <end position="1075"/>
    </location>
</feature>
<feature type="domain" description="Peptidase C-terminal archaeal/bacterial" evidence="6">
    <location>
        <begin position="266"/>
        <end position="346"/>
    </location>
</feature>
<evidence type="ECO:0000256" key="4">
    <source>
        <dbReference type="SAM" id="MobiDB-lite"/>
    </source>
</evidence>
<keyword evidence="2" id="KW-0677">Repeat</keyword>
<dbReference type="NCBIfam" id="TIGR02232">
    <property type="entry name" value="myxo_disulf_rpt"/>
    <property type="match status" value="6"/>
</dbReference>
<dbReference type="Proteomes" id="UP001221411">
    <property type="component" value="Unassembled WGS sequence"/>
</dbReference>
<keyword evidence="1 5" id="KW-0732">Signal</keyword>
<dbReference type="Gene3D" id="2.60.120.380">
    <property type="match status" value="5"/>
</dbReference>
<gene>
    <name evidence="7" type="ORF">POL67_42625</name>
</gene>
<evidence type="ECO:0000256" key="1">
    <source>
        <dbReference type="ARBA" id="ARBA00022729"/>
    </source>
</evidence>